<organism evidence="1 2">
    <name type="scientific">Hydnum rufescens UP504</name>
    <dbReference type="NCBI Taxonomy" id="1448309"/>
    <lineage>
        <taxon>Eukaryota</taxon>
        <taxon>Fungi</taxon>
        <taxon>Dikarya</taxon>
        <taxon>Basidiomycota</taxon>
        <taxon>Agaricomycotina</taxon>
        <taxon>Agaricomycetes</taxon>
        <taxon>Cantharellales</taxon>
        <taxon>Hydnaceae</taxon>
        <taxon>Hydnum</taxon>
    </lineage>
</organism>
<dbReference type="EMBL" id="MU128989">
    <property type="protein sequence ID" value="KAF9512292.1"/>
    <property type="molecule type" value="Genomic_DNA"/>
</dbReference>
<comment type="caution">
    <text evidence="1">The sequence shown here is derived from an EMBL/GenBank/DDBJ whole genome shotgun (WGS) entry which is preliminary data.</text>
</comment>
<name>A0A9P6AUP4_9AGAM</name>
<keyword evidence="2" id="KW-1185">Reference proteome</keyword>
<dbReference type="AlphaFoldDB" id="A0A9P6AUP4"/>
<accession>A0A9P6AUP4</accession>
<protein>
    <submittedName>
        <fullName evidence="1">Uncharacterized protein</fullName>
    </submittedName>
</protein>
<dbReference type="Proteomes" id="UP000886523">
    <property type="component" value="Unassembled WGS sequence"/>
</dbReference>
<evidence type="ECO:0000313" key="1">
    <source>
        <dbReference type="EMBL" id="KAF9512292.1"/>
    </source>
</evidence>
<reference evidence="1" key="1">
    <citation type="journal article" date="2020" name="Nat. Commun.">
        <title>Large-scale genome sequencing of mycorrhizal fungi provides insights into the early evolution of symbiotic traits.</title>
        <authorList>
            <person name="Miyauchi S."/>
            <person name="Kiss E."/>
            <person name="Kuo A."/>
            <person name="Drula E."/>
            <person name="Kohler A."/>
            <person name="Sanchez-Garcia M."/>
            <person name="Morin E."/>
            <person name="Andreopoulos B."/>
            <person name="Barry K.W."/>
            <person name="Bonito G."/>
            <person name="Buee M."/>
            <person name="Carver A."/>
            <person name="Chen C."/>
            <person name="Cichocki N."/>
            <person name="Clum A."/>
            <person name="Culley D."/>
            <person name="Crous P.W."/>
            <person name="Fauchery L."/>
            <person name="Girlanda M."/>
            <person name="Hayes R.D."/>
            <person name="Keri Z."/>
            <person name="LaButti K."/>
            <person name="Lipzen A."/>
            <person name="Lombard V."/>
            <person name="Magnuson J."/>
            <person name="Maillard F."/>
            <person name="Murat C."/>
            <person name="Nolan M."/>
            <person name="Ohm R.A."/>
            <person name="Pangilinan J."/>
            <person name="Pereira M.F."/>
            <person name="Perotto S."/>
            <person name="Peter M."/>
            <person name="Pfister S."/>
            <person name="Riley R."/>
            <person name="Sitrit Y."/>
            <person name="Stielow J.B."/>
            <person name="Szollosi G."/>
            <person name="Zifcakova L."/>
            <person name="Stursova M."/>
            <person name="Spatafora J.W."/>
            <person name="Tedersoo L."/>
            <person name="Vaario L.M."/>
            <person name="Yamada A."/>
            <person name="Yan M."/>
            <person name="Wang P."/>
            <person name="Xu J."/>
            <person name="Bruns T."/>
            <person name="Baldrian P."/>
            <person name="Vilgalys R."/>
            <person name="Dunand C."/>
            <person name="Henrissat B."/>
            <person name="Grigoriev I.V."/>
            <person name="Hibbett D."/>
            <person name="Nagy L.G."/>
            <person name="Martin F.M."/>
        </authorList>
    </citation>
    <scope>NUCLEOTIDE SEQUENCE</scope>
    <source>
        <strain evidence="1">UP504</strain>
    </source>
</reference>
<proteinExistence type="predicted"/>
<gene>
    <name evidence="1" type="ORF">BS47DRAFT_1091277</name>
</gene>
<sequence length="120" mass="13273">MPLAQLVYQAEKLVKMLSSSDEFNKFPPGSPKCNLMLDRILAAMLSSARACGGEGGMRYTACAIYACCYEDNEMTLRYLQSLGTAWVSHLLFVPKGNGSHIITRMNSTPPENKPRRLGIQ</sequence>
<dbReference type="OrthoDB" id="3163863at2759"/>
<evidence type="ECO:0000313" key="2">
    <source>
        <dbReference type="Proteomes" id="UP000886523"/>
    </source>
</evidence>